<dbReference type="SMART" id="SM00448">
    <property type="entry name" value="REC"/>
    <property type="match status" value="1"/>
</dbReference>
<dbReference type="EMBL" id="JAENIK010000013">
    <property type="protein sequence ID" value="MBK1818380.1"/>
    <property type="molecule type" value="Genomic_DNA"/>
</dbReference>
<dbReference type="Gene3D" id="3.40.50.2300">
    <property type="match status" value="1"/>
</dbReference>
<name>A0A934RAX5_9BACT</name>
<dbReference type="RefSeq" id="WP_200353327.1">
    <property type="nucleotide sequence ID" value="NZ_BAABHZ010000002.1"/>
</dbReference>
<dbReference type="Proteomes" id="UP000600139">
    <property type="component" value="Unassembled WGS sequence"/>
</dbReference>
<dbReference type="GO" id="GO:0000160">
    <property type="term" value="P:phosphorelay signal transduction system"/>
    <property type="evidence" value="ECO:0007669"/>
    <property type="project" value="InterPro"/>
</dbReference>
<dbReference type="InterPro" id="IPR001789">
    <property type="entry name" value="Sig_transdc_resp-reg_receiver"/>
</dbReference>
<evidence type="ECO:0000259" key="2">
    <source>
        <dbReference type="PROSITE" id="PS50110"/>
    </source>
</evidence>
<dbReference type="PANTHER" id="PTHR44520:SF2">
    <property type="entry name" value="RESPONSE REGULATOR RCP1"/>
    <property type="match status" value="1"/>
</dbReference>
<evidence type="ECO:0000313" key="3">
    <source>
        <dbReference type="EMBL" id="MBK1818380.1"/>
    </source>
</evidence>
<proteinExistence type="predicted"/>
<feature type="modified residue" description="4-aspartylphosphate" evidence="1">
    <location>
        <position position="67"/>
    </location>
</feature>
<reference evidence="3" key="1">
    <citation type="submission" date="2021-01" db="EMBL/GenBank/DDBJ databases">
        <title>Modified the classification status of verrucomicrobia.</title>
        <authorList>
            <person name="Feng X."/>
        </authorList>
    </citation>
    <scope>NUCLEOTIDE SEQUENCE</scope>
    <source>
        <strain evidence="3">JCM 18052</strain>
    </source>
</reference>
<evidence type="ECO:0000256" key="1">
    <source>
        <dbReference type="PROSITE-ProRule" id="PRU00169"/>
    </source>
</evidence>
<sequence>MNATSTSHSYLLVLEDSDEDFDTVMRAAREANLPYEIRRAATGDECVRSLTEPPQGCPERPLLVILDLNTPQGDGRQALQILRKDKRFKTLPIVILSSSGNPQDLDFCYGEGANAYHTKPVHYPAHLQTLRQIFDYWLEGVVLPAAP</sequence>
<dbReference type="PROSITE" id="PS50110">
    <property type="entry name" value="RESPONSE_REGULATORY"/>
    <property type="match status" value="1"/>
</dbReference>
<dbReference type="PANTHER" id="PTHR44520">
    <property type="entry name" value="RESPONSE REGULATOR RCP1-RELATED"/>
    <property type="match status" value="1"/>
</dbReference>
<protein>
    <submittedName>
        <fullName evidence="3">Response regulator</fullName>
    </submittedName>
</protein>
<dbReference type="Pfam" id="PF00072">
    <property type="entry name" value="Response_reg"/>
    <property type="match status" value="1"/>
</dbReference>
<keyword evidence="4" id="KW-1185">Reference proteome</keyword>
<dbReference type="SUPFAM" id="SSF52172">
    <property type="entry name" value="CheY-like"/>
    <property type="match status" value="1"/>
</dbReference>
<dbReference type="InterPro" id="IPR052893">
    <property type="entry name" value="TCS_response_regulator"/>
</dbReference>
<keyword evidence="1" id="KW-0597">Phosphoprotein</keyword>
<gene>
    <name evidence="3" type="ORF">JIN84_22365</name>
</gene>
<dbReference type="AlphaFoldDB" id="A0A934RAX5"/>
<comment type="caution">
    <text evidence="3">The sequence shown here is derived from an EMBL/GenBank/DDBJ whole genome shotgun (WGS) entry which is preliminary data.</text>
</comment>
<evidence type="ECO:0000313" key="4">
    <source>
        <dbReference type="Proteomes" id="UP000600139"/>
    </source>
</evidence>
<feature type="domain" description="Response regulatory" evidence="2">
    <location>
        <begin position="10"/>
        <end position="134"/>
    </location>
</feature>
<accession>A0A934RAX5</accession>
<organism evidence="3 4">
    <name type="scientific">Luteolibacter yonseiensis</name>
    <dbReference type="NCBI Taxonomy" id="1144680"/>
    <lineage>
        <taxon>Bacteria</taxon>
        <taxon>Pseudomonadati</taxon>
        <taxon>Verrucomicrobiota</taxon>
        <taxon>Verrucomicrobiia</taxon>
        <taxon>Verrucomicrobiales</taxon>
        <taxon>Verrucomicrobiaceae</taxon>
        <taxon>Luteolibacter</taxon>
    </lineage>
</organism>
<dbReference type="CDD" id="cd17557">
    <property type="entry name" value="REC_Rcp-like"/>
    <property type="match status" value="1"/>
</dbReference>
<dbReference type="InterPro" id="IPR011006">
    <property type="entry name" value="CheY-like_superfamily"/>
</dbReference>